<reference evidence="3" key="1">
    <citation type="journal article" date="2019" name="Int. J. Syst. Evol. Microbiol.">
        <title>The Global Catalogue of Microorganisms (GCM) 10K type strain sequencing project: providing services to taxonomists for standard genome sequencing and annotation.</title>
        <authorList>
            <consortium name="The Broad Institute Genomics Platform"/>
            <consortium name="The Broad Institute Genome Sequencing Center for Infectious Disease"/>
            <person name="Wu L."/>
            <person name="Ma J."/>
        </authorList>
    </citation>
    <scope>NUCLEOTIDE SEQUENCE [LARGE SCALE GENOMIC DNA]</scope>
    <source>
        <strain evidence="3">JCM 17986</strain>
    </source>
</reference>
<organism evidence="2 3">
    <name type="scientific">Yinghuangia aomiensis</name>
    <dbReference type="NCBI Taxonomy" id="676205"/>
    <lineage>
        <taxon>Bacteria</taxon>
        <taxon>Bacillati</taxon>
        <taxon>Actinomycetota</taxon>
        <taxon>Actinomycetes</taxon>
        <taxon>Kitasatosporales</taxon>
        <taxon>Streptomycetaceae</taxon>
        <taxon>Yinghuangia</taxon>
    </lineage>
</organism>
<dbReference type="RefSeq" id="WP_345680674.1">
    <property type="nucleotide sequence ID" value="NZ_BAABHS010000051.1"/>
</dbReference>
<dbReference type="InterPro" id="IPR010982">
    <property type="entry name" value="Lambda_DNA-bd_dom_sf"/>
</dbReference>
<dbReference type="PROSITE" id="PS50943">
    <property type="entry name" value="HTH_CROC1"/>
    <property type="match status" value="1"/>
</dbReference>
<dbReference type="Pfam" id="PF13560">
    <property type="entry name" value="HTH_31"/>
    <property type="match status" value="1"/>
</dbReference>
<keyword evidence="3" id="KW-1185">Reference proteome</keyword>
<dbReference type="EMBL" id="BAABHS010000051">
    <property type="protein sequence ID" value="GAA4994172.1"/>
    <property type="molecule type" value="Genomic_DNA"/>
</dbReference>
<sequence length="275" mass="30972">MSAEKAIDPTESLWALFRHHLRFLRHRAGLTQEALGTLVHTSGSHVGQIETGERRPHPDLVPVLDAALEANDMLNHLAHLAREAHDGFPDWFAGVAREEQRATRIRTYQPQIIPGLLQCEAYTRALFREFRAPGGVDEEQVAARIERQGVLHRTDPPLRYWAIIDEGALNRLMSTPDVAAAQLSHMLKMLELPNVVIEILPVSCGFHACMDGNLLLMTLPRRGEVAYVESMGDGDLFVDEVRVAEFERRYDLLRAETLSASRSAQFLRELLEGSR</sequence>
<comment type="caution">
    <text evidence="2">The sequence shown here is derived from an EMBL/GenBank/DDBJ whole genome shotgun (WGS) entry which is preliminary data.</text>
</comment>
<evidence type="ECO:0000259" key="1">
    <source>
        <dbReference type="PROSITE" id="PS50943"/>
    </source>
</evidence>
<name>A0ABP9IE67_9ACTN</name>
<dbReference type="Gene3D" id="1.10.260.40">
    <property type="entry name" value="lambda repressor-like DNA-binding domains"/>
    <property type="match status" value="1"/>
</dbReference>
<dbReference type="Proteomes" id="UP001500466">
    <property type="component" value="Unassembled WGS sequence"/>
</dbReference>
<gene>
    <name evidence="2" type="ORF">GCM10023205_78630</name>
</gene>
<dbReference type="InterPro" id="IPR001387">
    <property type="entry name" value="Cro/C1-type_HTH"/>
</dbReference>
<dbReference type="SUPFAM" id="SSF47413">
    <property type="entry name" value="lambda repressor-like DNA-binding domains"/>
    <property type="match status" value="1"/>
</dbReference>
<protein>
    <submittedName>
        <fullName evidence="2">Helix-turn-helix transcriptional regulator</fullName>
    </submittedName>
</protein>
<dbReference type="SMART" id="SM00530">
    <property type="entry name" value="HTH_XRE"/>
    <property type="match status" value="1"/>
</dbReference>
<evidence type="ECO:0000313" key="3">
    <source>
        <dbReference type="Proteomes" id="UP001500466"/>
    </source>
</evidence>
<dbReference type="CDD" id="cd00093">
    <property type="entry name" value="HTH_XRE"/>
    <property type="match status" value="1"/>
</dbReference>
<dbReference type="Pfam" id="PF19054">
    <property type="entry name" value="DUF5753"/>
    <property type="match status" value="1"/>
</dbReference>
<dbReference type="InterPro" id="IPR043917">
    <property type="entry name" value="DUF5753"/>
</dbReference>
<evidence type="ECO:0000313" key="2">
    <source>
        <dbReference type="EMBL" id="GAA4994172.1"/>
    </source>
</evidence>
<proteinExistence type="predicted"/>
<accession>A0ABP9IE67</accession>
<feature type="domain" description="HTH cro/C1-type" evidence="1">
    <location>
        <begin position="21"/>
        <end position="60"/>
    </location>
</feature>